<reference evidence="2 3" key="2">
    <citation type="submission" date="2019-01" db="EMBL/GenBank/DDBJ databases">
        <title>The decoding of complex shrimp genome reveals the adaptation for benthos swimmer, frequently molting mechanism and breeding impact on genome.</title>
        <authorList>
            <person name="Sun Y."/>
            <person name="Gao Y."/>
            <person name="Yu Y."/>
        </authorList>
    </citation>
    <scope>NUCLEOTIDE SEQUENCE [LARGE SCALE GENOMIC DNA]</scope>
    <source>
        <tissue evidence="2">Muscle</tissue>
    </source>
</reference>
<dbReference type="InterPro" id="IPR016186">
    <property type="entry name" value="C-type_lectin-like/link_sf"/>
</dbReference>
<proteinExistence type="predicted"/>
<keyword evidence="3" id="KW-1185">Reference proteome</keyword>
<dbReference type="Proteomes" id="UP000283509">
    <property type="component" value="Unassembled WGS sequence"/>
</dbReference>
<sequence>MAKAAEVFVFGLLFSLSILFAEGASDTCGGAVYSHMTAECRAPFSSVAGRCVLPVTAVAGSWAQMRRLCREIAGDMVRLRDDNFVKELFIFLRDAELEVNRFWVQNSPFHGEYFLRDGALARMTFPGEDPAEVLAEGTKGEGCLLMHVVYHIFFRREPCDQALHVICEKEEHVVE</sequence>
<organism evidence="2 3">
    <name type="scientific">Penaeus vannamei</name>
    <name type="common">Whiteleg shrimp</name>
    <name type="synonym">Litopenaeus vannamei</name>
    <dbReference type="NCBI Taxonomy" id="6689"/>
    <lineage>
        <taxon>Eukaryota</taxon>
        <taxon>Metazoa</taxon>
        <taxon>Ecdysozoa</taxon>
        <taxon>Arthropoda</taxon>
        <taxon>Crustacea</taxon>
        <taxon>Multicrustacea</taxon>
        <taxon>Malacostraca</taxon>
        <taxon>Eumalacostraca</taxon>
        <taxon>Eucarida</taxon>
        <taxon>Decapoda</taxon>
        <taxon>Dendrobranchiata</taxon>
        <taxon>Penaeoidea</taxon>
        <taxon>Penaeidae</taxon>
        <taxon>Penaeus</taxon>
    </lineage>
</organism>
<dbReference type="InterPro" id="IPR016187">
    <property type="entry name" value="CTDL_fold"/>
</dbReference>
<dbReference type="SUPFAM" id="SSF56436">
    <property type="entry name" value="C-type lectin-like"/>
    <property type="match status" value="1"/>
</dbReference>
<accession>A0A3R7M7I2</accession>
<dbReference type="AlphaFoldDB" id="A0A3R7M7I2"/>
<gene>
    <name evidence="2" type="ORF">C7M84_007324</name>
</gene>
<evidence type="ECO:0000313" key="2">
    <source>
        <dbReference type="EMBL" id="ROT74172.1"/>
    </source>
</evidence>
<dbReference type="OrthoDB" id="6343310at2759"/>
<evidence type="ECO:0000313" key="3">
    <source>
        <dbReference type="Proteomes" id="UP000283509"/>
    </source>
</evidence>
<feature type="signal peptide" evidence="1">
    <location>
        <begin position="1"/>
        <end position="23"/>
    </location>
</feature>
<evidence type="ECO:0000256" key="1">
    <source>
        <dbReference type="SAM" id="SignalP"/>
    </source>
</evidence>
<dbReference type="CDD" id="cd00037">
    <property type="entry name" value="CLECT"/>
    <property type="match status" value="1"/>
</dbReference>
<name>A0A3R7M7I2_PENVA</name>
<keyword evidence="1" id="KW-0732">Signal</keyword>
<dbReference type="GO" id="GO:0030246">
    <property type="term" value="F:carbohydrate binding"/>
    <property type="evidence" value="ECO:0007669"/>
    <property type="project" value="UniProtKB-KW"/>
</dbReference>
<feature type="chain" id="PRO_5018760836" evidence="1">
    <location>
        <begin position="24"/>
        <end position="175"/>
    </location>
</feature>
<protein>
    <submittedName>
        <fullName evidence="2">C-type lectin 2</fullName>
    </submittedName>
</protein>
<keyword evidence="2" id="KW-0430">Lectin</keyword>
<dbReference type="EMBL" id="QCYY01001926">
    <property type="protein sequence ID" value="ROT74172.1"/>
    <property type="molecule type" value="Genomic_DNA"/>
</dbReference>
<dbReference type="Gene3D" id="3.10.100.10">
    <property type="entry name" value="Mannose-Binding Protein A, subunit A"/>
    <property type="match status" value="1"/>
</dbReference>
<comment type="caution">
    <text evidence="2">The sequence shown here is derived from an EMBL/GenBank/DDBJ whole genome shotgun (WGS) entry which is preliminary data.</text>
</comment>
<reference evidence="2 3" key="1">
    <citation type="submission" date="2018-04" db="EMBL/GenBank/DDBJ databases">
        <authorList>
            <person name="Zhang X."/>
            <person name="Yuan J."/>
            <person name="Li F."/>
            <person name="Xiang J."/>
        </authorList>
    </citation>
    <scope>NUCLEOTIDE SEQUENCE [LARGE SCALE GENOMIC DNA]</scope>
    <source>
        <tissue evidence="2">Muscle</tissue>
    </source>
</reference>